<dbReference type="WBParaSite" id="TREG1_119020.1">
    <property type="protein sequence ID" value="TREG1_119020.1"/>
    <property type="gene ID" value="TREG1_119020"/>
</dbReference>
<evidence type="ECO:0000259" key="1">
    <source>
        <dbReference type="PROSITE" id="PS50127"/>
    </source>
</evidence>
<dbReference type="InterPro" id="IPR016135">
    <property type="entry name" value="UBQ-conjugating_enzyme/RWD"/>
</dbReference>
<dbReference type="InterPro" id="IPR000608">
    <property type="entry name" value="UBC"/>
</dbReference>
<dbReference type="PROSITE" id="PS50127">
    <property type="entry name" value="UBC_2"/>
    <property type="match status" value="1"/>
</dbReference>
<name>A0AA85ITJ1_TRIRE</name>
<evidence type="ECO:0000313" key="3">
    <source>
        <dbReference type="WBParaSite" id="TREG1_119020.1"/>
    </source>
</evidence>
<dbReference type="PANTHER" id="PTHR24067">
    <property type="entry name" value="UBIQUITIN-CONJUGATING ENZYME E2"/>
    <property type="match status" value="1"/>
</dbReference>
<feature type="domain" description="UBC core" evidence="1">
    <location>
        <begin position="3"/>
        <end position="169"/>
    </location>
</feature>
<proteinExistence type="predicted"/>
<dbReference type="InterPro" id="IPR050113">
    <property type="entry name" value="Ub_conjugating_enzyme"/>
</dbReference>
<dbReference type="AlphaFoldDB" id="A0AA85ITJ1"/>
<dbReference type="Proteomes" id="UP000050795">
    <property type="component" value="Unassembled WGS sequence"/>
</dbReference>
<organism evidence="2 3">
    <name type="scientific">Trichobilharzia regenti</name>
    <name type="common">Nasal bird schistosome</name>
    <dbReference type="NCBI Taxonomy" id="157069"/>
    <lineage>
        <taxon>Eukaryota</taxon>
        <taxon>Metazoa</taxon>
        <taxon>Spiralia</taxon>
        <taxon>Lophotrochozoa</taxon>
        <taxon>Platyhelminthes</taxon>
        <taxon>Trematoda</taxon>
        <taxon>Digenea</taxon>
        <taxon>Strigeidida</taxon>
        <taxon>Schistosomatoidea</taxon>
        <taxon>Schistosomatidae</taxon>
        <taxon>Trichobilharzia</taxon>
    </lineage>
</organism>
<dbReference type="Gene3D" id="3.10.110.10">
    <property type="entry name" value="Ubiquitin Conjugating Enzyme"/>
    <property type="match status" value="1"/>
</dbReference>
<reference evidence="3" key="2">
    <citation type="submission" date="2023-11" db="UniProtKB">
        <authorList>
            <consortium name="WormBaseParasite"/>
        </authorList>
    </citation>
    <scope>IDENTIFICATION</scope>
</reference>
<accession>A0AA85ITJ1</accession>
<dbReference type="SUPFAM" id="SSF54495">
    <property type="entry name" value="UBC-like"/>
    <property type="match status" value="1"/>
</dbReference>
<reference evidence="2" key="1">
    <citation type="submission" date="2022-06" db="EMBL/GenBank/DDBJ databases">
        <authorList>
            <person name="Berger JAMES D."/>
            <person name="Berger JAMES D."/>
        </authorList>
    </citation>
    <scope>NUCLEOTIDE SEQUENCE [LARGE SCALE GENOMIC DNA]</scope>
</reference>
<protein>
    <recommendedName>
        <fullName evidence="1">UBC core domain-containing protein</fullName>
    </recommendedName>
</protein>
<dbReference type="CDD" id="cd23814">
    <property type="entry name" value="UEV_AKTIP"/>
    <property type="match status" value="1"/>
</dbReference>
<evidence type="ECO:0000313" key="2">
    <source>
        <dbReference type="Proteomes" id="UP000050795"/>
    </source>
</evidence>
<keyword evidence="2" id="KW-1185">Reference proteome</keyword>
<dbReference type="Pfam" id="PF00179">
    <property type="entry name" value="UQ_con"/>
    <property type="match status" value="1"/>
</dbReference>
<sequence length="242" mass="27656">MFHQGYHILAELSLLKFRHPSGVFIRPNEDNLLKWVGLISVRSGYYFGGVFSFILILPDDFPSTKVPKIYLPKGFYHPHVDCITGEVNVYSEFPVWNPNKYHIWHLLHYFKRMLTSPTSIMVSSLVDQTACIRDMREVKYANTEAANALIHHPEEFDTQVKCCVSKLSVWSGSAQDIPTLNVSGWTNDNLLNDARNLLEVWENSKHDEENTVISQGFSWIDPKSMSIFSNESAIVSETSLNS</sequence>
<dbReference type="SMART" id="SM00212">
    <property type="entry name" value="UBCc"/>
    <property type="match status" value="1"/>
</dbReference>